<accession>G4NVP7</accession>
<gene>
    <name evidence="1" type="ordered locus">GYO_2095</name>
</gene>
<evidence type="ECO:0000313" key="1">
    <source>
        <dbReference type="EMBL" id="AEP86728.1"/>
    </source>
</evidence>
<dbReference type="KEGG" id="bst:GYO_2095"/>
<reference evidence="1 2" key="1">
    <citation type="journal article" date="2012" name="J. Bacteriol.">
        <title>Whole-genome sequences of Bacillus subtilis and close relatives.</title>
        <authorList>
            <person name="Earl A.M."/>
            <person name="Eppinger M."/>
            <person name="Fricke W.F."/>
            <person name="Rosovitz M.J."/>
            <person name="Rasko D.A."/>
            <person name="Daugherty S."/>
            <person name="Losick R."/>
            <person name="Kolter R."/>
            <person name="Ravel J."/>
        </authorList>
    </citation>
    <scope>NUCLEOTIDE SEQUENCE [LARGE SCALE GENOMIC DNA]</scope>
    <source>
        <strain evidence="2">DSM 15029 / JCM 12233 / NBRC 101239 / NRRL B-23049 / TU-B-10</strain>
    </source>
</reference>
<proteinExistence type="predicted"/>
<dbReference type="STRING" id="1052585.GYO_2095"/>
<organism evidence="1 2">
    <name type="scientific">Bacillus spizizenii (strain DSM 15029 / JCM 12233 / NBRC 101239 / NRRL B-23049 / TU-B-10)</name>
    <name type="common">Bacillus subtilis subsp. spizizenii</name>
    <dbReference type="NCBI Taxonomy" id="1052585"/>
    <lineage>
        <taxon>Bacteria</taxon>
        <taxon>Bacillati</taxon>
        <taxon>Bacillota</taxon>
        <taxon>Bacilli</taxon>
        <taxon>Bacillales</taxon>
        <taxon>Bacillaceae</taxon>
        <taxon>Bacillus</taxon>
    </lineage>
</organism>
<sequence>MIYIGLKTTPRVGREMILVLLSFLGPNESAHLPDLIKI</sequence>
<dbReference type="AlphaFoldDB" id="G4NVP7"/>
<dbReference type="HOGENOM" id="CLU_3324674_0_0_9"/>
<dbReference type="EMBL" id="CP002905">
    <property type="protein sequence ID" value="AEP86728.1"/>
    <property type="molecule type" value="Genomic_DNA"/>
</dbReference>
<evidence type="ECO:0000313" key="2">
    <source>
        <dbReference type="Proteomes" id="UP000002651"/>
    </source>
</evidence>
<name>G4NVP7_BACS4</name>
<dbReference type="Proteomes" id="UP000002651">
    <property type="component" value="Chromosome"/>
</dbReference>
<protein>
    <submittedName>
        <fullName evidence="1">Uncharacterized protein</fullName>
    </submittedName>
</protein>
<keyword evidence="2" id="KW-1185">Reference proteome</keyword>